<proteinExistence type="predicted"/>
<dbReference type="Proteomes" id="UP000077266">
    <property type="component" value="Unassembled WGS sequence"/>
</dbReference>
<reference evidence="1 2" key="1">
    <citation type="journal article" date="2016" name="Mol. Biol. Evol.">
        <title>Comparative Genomics of Early-Diverging Mushroom-Forming Fungi Provides Insights into the Origins of Lignocellulose Decay Capabilities.</title>
        <authorList>
            <person name="Nagy L.G."/>
            <person name="Riley R."/>
            <person name="Tritt A."/>
            <person name="Adam C."/>
            <person name="Daum C."/>
            <person name="Floudas D."/>
            <person name="Sun H."/>
            <person name="Yadav J.S."/>
            <person name="Pangilinan J."/>
            <person name="Larsson K.H."/>
            <person name="Matsuura K."/>
            <person name="Barry K."/>
            <person name="Labutti K."/>
            <person name="Kuo R."/>
            <person name="Ohm R.A."/>
            <person name="Bhattacharya S.S."/>
            <person name="Shirouzu T."/>
            <person name="Yoshinaga Y."/>
            <person name="Martin F.M."/>
            <person name="Grigoriev I.V."/>
            <person name="Hibbett D.S."/>
        </authorList>
    </citation>
    <scope>NUCLEOTIDE SEQUENCE [LARGE SCALE GENOMIC DNA]</scope>
    <source>
        <strain evidence="1 2">HHB12029</strain>
    </source>
</reference>
<dbReference type="InParanoid" id="A0A165ID46"/>
<keyword evidence="2" id="KW-1185">Reference proteome</keyword>
<evidence type="ECO:0000313" key="1">
    <source>
        <dbReference type="EMBL" id="KZV93241.1"/>
    </source>
</evidence>
<dbReference type="AlphaFoldDB" id="A0A165ID46"/>
<gene>
    <name evidence="1" type="ORF">EXIGLDRAFT_52843</name>
</gene>
<accession>A0A165ID46</accession>
<sequence>MARQDWSYMGEGHVNWSLYLEDGWEGGAVRVSREDGTFVGVREVAFDEEVEVEAEVVFKPTSLPESVKVVPAFSDLVVEDERQADEEVELENGWRLIRRRLQLGKKAGTRSVMFGVRVRLEDAREDVGAGEVLLGALSVKEV</sequence>
<name>A0A165ID46_EXIGL</name>
<organism evidence="1 2">
    <name type="scientific">Exidia glandulosa HHB12029</name>
    <dbReference type="NCBI Taxonomy" id="1314781"/>
    <lineage>
        <taxon>Eukaryota</taxon>
        <taxon>Fungi</taxon>
        <taxon>Dikarya</taxon>
        <taxon>Basidiomycota</taxon>
        <taxon>Agaricomycotina</taxon>
        <taxon>Agaricomycetes</taxon>
        <taxon>Auriculariales</taxon>
        <taxon>Exidiaceae</taxon>
        <taxon>Exidia</taxon>
    </lineage>
</organism>
<dbReference type="EMBL" id="KV425993">
    <property type="protein sequence ID" value="KZV93241.1"/>
    <property type="molecule type" value="Genomic_DNA"/>
</dbReference>
<evidence type="ECO:0000313" key="2">
    <source>
        <dbReference type="Proteomes" id="UP000077266"/>
    </source>
</evidence>
<protein>
    <submittedName>
        <fullName evidence="1">Uncharacterized protein</fullName>
    </submittedName>
</protein>